<sequence>MGSVILSLCLGGGKLGAAYYEEDTEMIRILHDISEDHNDLRLVNSLVRQVAPTVVLASTRQDERLLIFLKESCVWDRARAESEAPQKYHARKESLMTEEEEEEPVDINEDEQEEVDAVARTALHLMPNSSFSYEDAKRRLAALLGDESKNDTENQLTVAYRLNLDCVSMIRSMGALLKYIDVLRIGVEFEDLSVKTPISGIRSFTLEEMVEMDECTYKALQIFHEDNHPSVFKAGKSGGSKEGLSLFGICNRCRSSPGKVELRRWFQRPIVNRDVLRKRQAAVSFFLQDCNLDLTGAIHSSLKYVKNLSGIFKRMKSSQASVGDWISLYRTCYYIVHIASLLKSREVRKELLDELMGAFGEEVALTVAILGELADFQEMPVEDRFVVKRGVDRELDAKKDALSKLPETMSIIAHQELNDTLGQWVSTCAVVYLPMVGYLITVPKKPEWNTMEDCDPIPGVEFIFMSNDKVHYKNARMLQLDAELGDVTFQIIDMETSMMLRLQKQILERSRALLHAVRAAALIDCLISLALTAREHDWRRPELVDDPIIDVARARHPLVELVTSPFIPNPIRSGGNDTKMKVLTGSNASGKSIYLKQVGIVVFLAHLGSFVPAERARIGPFDRIFSRMHTIDSVLDGLSTFAKDLLQVPLFSIFGLVKTIYKRDERSYE</sequence>
<dbReference type="GO" id="GO:0030983">
    <property type="term" value="F:mismatched DNA binding"/>
    <property type="evidence" value="ECO:0007669"/>
    <property type="project" value="InterPro"/>
</dbReference>
<comment type="similarity">
    <text evidence="1">Belongs to the DNA mismatch repair MutS family.</text>
</comment>
<evidence type="ECO:0000313" key="8">
    <source>
        <dbReference type="Proteomes" id="UP000887566"/>
    </source>
</evidence>
<dbReference type="AlphaFoldDB" id="A0A914XL75"/>
<dbReference type="PIRSF" id="PIRSF005813">
    <property type="entry name" value="MSH2"/>
    <property type="match status" value="1"/>
</dbReference>
<evidence type="ECO:0000259" key="6">
    <source>
        <dbReference type="SMART" id="SM00533"/>
    </source>
</evidence>
<proteinExistence type="inferred from homology"/>
<dbReference type="Pfam" id="PF05192">
    <property type="entry name" value="MutS_III"/>
    <property type="match status" value="1"/>
</dbReference>
<dbReference type="GO" id="GO:0006298">
    <property type="term" value="P:mismatch repair"/>
    <property type="evidence" value="ECO:0007669"/>
    <property type="project" value="InterPro"/>
</dbReference>
<keyword evidence="3" id="KW-0067">ATP-binding</keyword>
<name>A0A914XL75_9BILA</name>
<feature type="compositionally biased region" description="Acidic residues" evidence="5">
    <location>
        <begin position="96"/>
        <end position="110"/>
    </location>
</feature>
<keyword evidence="4" id="KW-0238">DNA-binding</keyword>
<dbReference type="Gene3D" id="3.40.50.300">
    <property type="entry name" value="P-loop containing nucleotide triphosphate hydrolases"/>
    <property type="match status" value="1"/>
</dbReference>
<dbReference type="InterPro" id="IPR000432">
    <property type="entry name" value="DNA_mismatch_repair_MutS_C"/>
</dbReference>
<evidence type="ECO:0000259" key="7">
    <source>
        <dbReference type="SMART" id="SM00534"/>
    </source>
</evidence>
<dbReference type="SMART" id="SM00533">
    <property type="entry name" value="MUTSd"/>
    <property type="match status" value="1"/>
</dbReference>
<feature type="domain" description="DNA mismatch repair proteins mutS family" evidence="7">
    <location>
        <begin position="578"/>
        <end position="669"/>
    </location>
</feature>
<dbReference type="Pfam" id="PF00488">
    <property type="entry name" value="MutS_V"/>
    <property type="match status" value="1"/>
</dbReference>
<dbReference type="InterPro" id="IPR045076">
    <property type="entry name" value="MutS"/>
</dbReference>
<keyword evidence="2" id="KW-0547">Nucleotide-binding</keyword>
<organism evidence="8 9">
    <name type="scientific">Plectus sambesii</name>
    <dbReference type="NCBI Taxonomy" id="2011161"/>
    <lineage>
        <taxon>Eukaryota</taxon>
        <taxon>Metazoa</taxon>
        <taxon>Ecdysozoa</taxon>
        <taxon>Nematoda</taxon>
        <taxon>Chromadorea</taxon>
        <taxon>Plectida</taxon>
        <taxon>Plectina</taxon>
        <taxon>Plectoidea</taxon>
        <taxon>Plectidae</taxon>
        <taxon>Plectus</taxon>
    </lineage>
</organism>
<dbReference type="WBParaSite" id="PSAMB.scaffold881size39522.g9361.t1">
    <property type="protein sequence ID" value="PSAMB.scaffold881size39522.g9361.t1"/>
    <property type="gene ID" value="PSAMB.scaffold881size39522.g9361"/>
</dbReference>
<evidence type="ECO:0000256" key="1">
    <source>
        <dbReference type="ARBA" id="ARBA00006271"/>
    </source>
</evidence>
<dbReference type="InterPro" id="IPR027417">
    <property type="entry name" value="P-loop_NTPase"/>
</dbReference>
<dbReference type="Proteomes" id="UP000887566">
    <property type="component" value="Unplaced"/>
</dbReference>
<dbReference type="PANTHER" id="PTHR11361">
    <property type="entry name" value="DNA MISMATCH REPAIR PROTEIN MUTS FAMILY MEMBER"/>
    <property type="match status" value="1"/>
</dbReference>
<dbReference type="GO" id="GO:0005524">
    <property type="term" value="F:ATP binding"/>
    <property type="evidence" value="ECO:0007669"/>
    <property type="project" value="UniProtKB-KW"/>
</dbReference>
<accession>A0A914XL75</accession>
<feature type="region of interest" description="Disordered" evidence="5">
    <location>
        <begin position="86"/>
        <end position="110"/>
    </location>
</feature>
<reference evidence="9" key="1">
    <citation type="submission" date="2022-11" db="UniProtKB">
        <authorList>
            <consortium name="WormBaseParasite"/>
        </authorList>
    </citation>
    <scope>IDENTIFICATION</scope>
</reference>
<dbReference type="PANTHER" id="PTHR11361:SF20">
    <property type="entry name" value="MUTS PROTEIN HOMOLOG 5"/>
    <property type="match status" value="1"/>
</dbReference>
<keyword evidence="8" id="KW-1185">Reference proteome</keyword>
<dbReference type="InterPro" id="IPR007696">
    <property type="entry name" value="DNA_mismatch_repair_MutS_core"/>
</dbReference>
<evidence type="ECO:0000313" key="9">
    <source>
        <dbReference type="WBParaSite" id="PSAMB.scaffold881size39522.g9361.t1"/>
    </source>
</evidence>
<dbReference type="GO" id="GO:0051026">
    <property type="term" value="P:chiasma assembly"/>
    <property type="evidence" value="ECO:0007669"/>
    <property type="project" value="TreeGrafter"/>
</dbReference>
<dbReference type="GO" id="GO:0140664">
    <property type="term" value="F:ATP-dependent DNA damage sensor activity"/>
    <property type="evidence" value="ECO:0007669"/>
    <property type="project" value="InterPro"/>
</dbReference>
<dbReference type="GO" id="GO:0005634">
    <property type="term" value="C:nucleus"/>
    <property type="evidence" value="ECO:0007669"/>
    <property type="project" value="TreeGrafter"/>
</dbReference>
<feature type="domain" description="DNA mismatch repair protein MutS core" evidence="6">
    <location>
        <begin position="241"/>
        <end position="562"/>
    </location>
</feature>
<evidence type="ECO:0000256" key="4">
    <source>
        <dbReference type="ARBA" id="ARBA00023125"/>
    </source>
</evidence>
<dbReference type="SUPFAM" id="SSF48334">
    <property type="entry name" value="DNA repair protein MutS, domain III"/>
    <property type="match status" value="1"/>
</dbReference>
<evidence type="ECO:0000256" key="5">
    <source>
        <dbReference type="SAM" id="MobiDB-lite"/>
    </source>
</evidence>
<dbReference type="Gene3D" id="1.10.1420.10">
    <property type="match status" value="1"/>
</dbReference>
<protein>
    <submittedName>
        <fullName evidence="9">Uncharacterized protein</fullName>
    </submittedName>
</protein>
<dbReference type="SMART" id="SM00534">
    <property type="entry name" value="MUTSac"/>
    <property type="match status" value="1"/>
</dbReference>
<dbReference type="InterPro" id="IPR011184">
    <property type="entry name" value="DNA_mismatch_repair_Msh2"/>
</dbReference>
<evidence type="ECO:0000256" key="3">
    <source>
        <dbReference type="ARBA" id="ARBA00022840"/>
    </source>
</evidence>
<evidence type="ECO:0000256" key="2">
    <source>
        <dbReference type="ARBA" id="ARBA00022741"/>
    </source>
</evidence>
<feature type="compositionally biased region" description="Basic and acidic residues" evidence="5">
    <location>
        <begin position="86"/>
        <end position="95"/>
    </location>
</feature>
<dbReference type="InterPro" id="IPR036187">
    <property type="entry name" value="DNA_mismatch_repair_MutS_sf"/>
</dbReference>
<dbReference type="SUPFAM" id="SSF52540">
    <property type="entry name" value="P-loop containing nucleoside triphosphate hydrolases"/>
    <property type="match status" value="1"/>
</dbReference>